<dbReference type="OrthoDB" id="1163458at2"/>
<protein>
    <recommendedName>
        <fullName evidence="3">STAS domain-containing protein</fullName>
    </recommendedName>
</protein>
<evidence type="ECO:0000313" key="1">
    <source>
        <dbReference type="EMBL" id="TRO63339.1"/>
    </source>
</evidence>
<dbReference type="Proteomes" id="UP000315131">
    <property type="component" value="Unassembled WGS sequence"/>
</dbReference>
<proteinExistence type="predicted"/>
<dbReference type="RefSeq" id="WP_143411780.1">
    <property type="nucleotide sequence ID" value="NZ_VHSF01000004.1"/>
</dbReference>
<comment type="caution">
    <text evidence="1">The sequence shown here is derived from an EMBL/GenBank/DDBJ whole genome shotgun (WGS) entry which is preliminary data.</text>
</comment>
<organism evidence="1 2">
    <name type="scientific">Christiangramia sabulilitoris</name>
    <dbReference type="NCBI Taxonomy" id="2583991"/>
    <lineage>
        <taxon>Bacteria</taxon>
        <taxon>Pseudomonadati</taxon>
        <taxon>Bacteroidota</taxon>
        <taxon>Flavobacteriia</taxon>
        <taxon>Flavobacteriales</taxon>
        <taxon>Flavobacteriaceae</taxon>
        <taxon>Christiangramia</taxon>
    </lineage>
</organism>
<keyword evidence="2" id="KW-1185">Reference proteome</keyword>
<name>A0A550HX75_9FLAO</name>
<reference evidence="1 2" key="1">
    <citation type="submission" date="2019-06" db="EMBL/GenBank/DDBJ databases">
        <title>Gramella sabulilitoris sp. nov., isolated from a marine sand.</title>
        <authorList>
            <person name="Yoon J.-H."/>
        </authorList>
    </citation>
    <scope>NUCLEOTIDE SEQUENCE [LARGE SCALE GENOMIC DNA]</scope>
    <source>
        <strain evidence="1 2">HSMS-1</strain>
    </source>
</reference>
<evidence type="ECO:0008006" key="3">
    <source>
        <dbReference type="Google" id="ProtNLM"/>
    </source>
</evidence>
<evidence type="ECO:0000313" key="2">
    <source>
        <dbReference type="Proteomes" id="UP000315131"/>
    </source>
</evidence>
<dbReference type="EMBL" id="VHSF01000004">
    <property type="protein sequence ID" value="TRO63339.1"/>
    <property type="molecule type" value="Genomic_DNA"/>
</dbReference>
<sequence length="103" mass="11761">MALKIKENNGIFEISGRLSSSNSFQVRKYFEVILKMKHYVRISLEQLDGMDIGSVFEFRALIMYAARRGRVVNFVGDENRRIRGAFLGAGVDLMSYNTMKVTS</sequence>
<accession>A0A550HX75</accession>
<dbReference type="AlphaFoldDB" id="A0A550HX75"/>
<gene>
    <name evidence="1" type="ORF">FGM01_13820</name>
</gene>